<comment type="subcellular location">
    <subcellularLocation>
        <location evidence="1">Secreted</location>
    </subcellularLocation>
</comment>
<keyword evidence="8" id="KW-0732">Signal</keyword>
<dbReference type="PANTHER" id="PTHR19944">
    <property type="entry name" value="MHC CLASS II-RELATED"/>
    <property type="match status" value="1"/>
</dbReference>
<dbReference type="InterPro" id="IPR013783">
    <property type="entry name" value="Ig-like_fold"/>
</dbReference>
<dbReference type="GO" id="GO:0002474">
    <property type="term" value="P:antigen processing and presentation of peptide antigen via MHC class I"/>
    <property type="evidence" value="ECO:0007669"/>
    <property type="project" value="UniProtKB-KW"/>
</dbReference>
<evidence type="ECO:0000313" key="10">
    <source>
        <dbReference type="EMBL" id="PWA25007.1"/>
    </source>
</evidence>
<evidence type="ECO:0000256" key="4">
    <source>
        <dbReference type="ARBA" id="ARBA00022451"/>
    </source>
</evidence>
<dbReference type="GO" id="GO:0042612">
    <property type="term" value="C:MHC class I protein complex"/>
    <property type="evidence" value="ECO:0007669"/>
    <property type="project" value="UniProtKB-KW"/>
</dbReference>
<evidence type="ECO:0000256" key="1">
    <source>
        <dbReference type="ARBA" id="ARBA00004613"/>
    </source>
</evidence>
<dbReference type="GO" id="GO:0005576">
    <property type="term" value="C:extracellular region"/>
    <property type="evidence" value="ECO:0007669"/>
    <property type="project" value="UniProtKB-SubCell"/>
</dbReference>
<evidence type="ECO:0000256" key="8">
    <source>
        <dbReference type="SAM" id="SignalP"/>
    </source>
</evidence>
<organism evidence="10 11">
    <name type="scientific">Gambusia affinis</name>
    <name type="common">Western mosquitofish</name>
    <name type="synonym">Heterandria affinis</name>
    <dbReference type="NCBI Taxonomy" id="33528"/>
    <lineage>
        <taxon>Eukaryota</taxon>
        <taxon>Metazoa</taxon>
        <taxon>Chordata</taxon>
        <taxon>Craniata</taxon>
        <taxon>Vertebrata</taxon>
        <taxon>Euteleostomi</taxon>
        <taxon>Actinopterygii</taxon>
        <taxon>Neopterygii</taxon>
        <taxon>Teleostei</taxon>
        <taxon>Neoteleostei</taxon>
        <taxon>Acanthomorphata</taxon>
        <taxon>Ovalentaria</taxon>
        <taxon>Atherinomorphae</taxon>
        <taxon>Cyprinodontiformes</taxon>
        <taxon>Poeciliidae</taxon>
        <taxon>Poeciliinae</taxon>
        <taxon>Gambusia</taxon>
    </lineage>
</organism>
<comment type="similarity">
    <text evidence="2">Belongs to the beta-2-microglobulin family.</text>
</comment>
<proteinExistence type="inferred from homology"/>
<feature type="chain" id="PRO_5016414110" description="Beta-2-microglobulin" evidence="8">
    <location>
        <begin position="20"/>
        <end position="256"/>
    </location>
</feature>
<dbReference type="Proteomes" id="UP000250572">
    <property type="component" value="Unassembled WGS sequence"/>
</dbReference>
<dbReference type="InterPro" id="IPR003597">
    <property type="entry name" value="Ig_C1-set"/>
</dbReference>
<feature type="signal peptide" evidence="8">
    <location>
        <begin position="1"/>
        <end position="19"/>
    </location>
</feature>
<dbReference type="AlphaFoldDB" id="A0A315VN41"/>
<dbReference type="PROSITE" id="PS50835">
    <property type="entry name" value="IG_LIKE"/>
    <property type="match status" value="1"/>
</dbReference>
<keyword evidence="11" id="KW-1185">Reference proteome</keyword>
<dbReference type="PROSITE" id="PS00290">
    <property type="entry name" value="IG_MHC"/>
    <property type="match status" value="1"/>
</dbReference>
<dbReference type="SMART" id="SM00407">
    <property type="entry name" value="IGc1"/>
    <property type="match status" value="1"/>
</dbReference>
<reference evidence="10 11" key="1">
    <citation type="journal article" date="2018" name="G3 (Bethesda)">
        <title>A High-Quality Reference Genome for the Invasive Mosquitofish Gambusia affinis Using a Chicago Library.</title>
        <authorList>
            <person name="Hoffberg S.L."/>
            <person name="Troendle N.J."/>
            <person name="Glenn T.C."/>
            <person name="Mahmud O."/>
            <person name="Louha S."/>
            <person name="Chalopin D."/>
            <person name="Bennetzen J.L."/>
            <person name="Mauricio R."/>
        </authorList>
    </citation>
    <scope>NUCLEOTIDE SEQUENCE [LARGE SCALE GENOMIC DNA]</scope>
    <source>
        <strain evidence="10">NE01/NJP1002.9</strain>
        <tissue evidence="10">Muscle</tissue>
    </source>
</reference>
<dbReference type="InterPro" id="IPR003006">
    <property type="entry name" value="Ig/MHC_CS"/>
</dbReference>
<sequence length="256" mass="28366">MKELVFLVVVLFTSYAVMAKTVSPKVQIYSRNPGLYKSRNVLICHVSGFHPPEIKIDLLKNGQEIADVKQTDLAFEDNWHYHLTKHANFTPVEGESYMCRVTHMLMCKMYTLCYSRCLLLGICKQDPFRASIGVGVVMNRPASSTQATTEPAKPGATITAKLVKLGGGLALLEQLSSTQLPADTKPDGLMDAESFLQNLRDQSWSFFMEDENFLYGAVLPDQVDGSLGTDSLDGAAVVTTQQNTKVYELKEIKTES</sequence>
<evidence type="ECO:0000256" key="2">
    <source>
        <dbReference type="ARBA" id="ARBA00009564"/>
    </source>
</evidence>
<dbReference type="EMBL" id="NHOQ01001369">
    <property type="protein sequence ID" value="PWA25007.1"/>
    <property type="molecule type" value="Genomic_DNA"/>
</dbReference>
<dbReference type="InterPro" id="IPR050160">
    <property type="entry name" value="MHC/Immunoglobulin"/>
</dbReference>
<dbReference type="InterPro" id="IPR036179">
    <property type="entry name" value="Ig-like_dom_sf"/>
</dbReference>
<protein>
    <recommendedName>
        <fullName evidence="3">Beta-2-microglobulin</fullName>
    </recommendedName>
</protein>
<evidence type="ECO:0000256" key="5">
    <source>
        <dbReference type="ARBA" id="ARBA00022525"/>
    </source>
</evidence>
<dbReference type="Pfam" id="PF07654">
    <property type="entry name" value="C1-set"/>
    <property type="match status" value="1"/>
</dbReference>
<keyword evidence="6" id="KW-0391">Immunity</keyword>
<gene>
    <name evidence="10" type="ORF">CCH79_00015988</name>
</gene>
<name>A0A315VN41_GAMAF</name>
<keyword evidence="5" id="KW-0964">Secreted</keyword>
<dbReference type="InterPro" id="IPR007110">
    <property type="entry name" value="Ig-like_dom"/>
</dbReference>
<dbReference type="SUPFAM" id="SSF48726">
    <property type="entry name" value="Immunoglobulin"/>
    <property type="match status" value="1"/>
</dbReference>
<evidence type="ECO:0000256" key="7">
    <source>
        <dbReference type="ARBA" id="ARBA00023319"/>
    </source>
</evidence>
<comment type="caution">
    <text evidence="10">The sequence shown here is derived from an EMBL/GenBank/DDBJ whole genome shotgun (WGS) entry which is preliminary data.</text>
</comment>
<evidence type="ECO:0000313" key="11">
    <source>
        <dbReference type="Proteomes" id="UP000250572"/>
    </source>
</evidence>
<evidence type="ECO:0000256" key="6">
    <source>
        <dbReference type="ARBA" id="ARBA00022859"/>
    </source>
</evidence>
<keyword evidence="4" id="KW-0490">MHC I</keyword>
<evidence type="ECO:0000256" key="3">
    <source>
        <dbReference type="ARBA" id="ARBA00018767"/>
    </source>
</evidence>
<accession>A0A315VN41</accession>
<feature type="domain" description="Ig-like" evidence="9">
    <location>
        <begin position="24"/>
        <end position="103"/>
    </location>
</feature>
<dbReference type="Gene3D" id="2.60.40.10">
    <property type="entry name" value="Immunoglobulins"/>
    <property type="match status" value="1"/>
</dbReference>
<evidence type="ECO:0000259" key="9">
    <source>
        <dbReference type="PROSITE" id="PS50835"/>
    </source>
</evidence>
<dbReference type="PANTHER" id="PTHR19944:SF62">
    <property type="entry name" value="BETA-2-MICROGLOBULIN"/>
    <property type="match status" value="1"/>
</dbReference>
<keyword evidence="7" id="KW-0393">Immunoglobulin domain</keyword>